<dbReference type="EMBL" id="LR797534">
    <property type="protein sequence ID" value="CAB4223009.1"/>
    <property type="molecule type" value="Genomic_DNA"/>
</dbReference>
<sequence length="111" mass="11759">MAATSNLYIDAGSTFSAIISVSGSSGLPLNLTGYTIASQIRKSYGSLTAYAFVATIYDAHTGKVRLVLPATTSSGIKPGRYLYDIEVTTPLSEKLRVVEGLVIITPEITKI</sequence>
<name>A0A6J5P8A2_9CAUD</name>
<reference evidence="1" key="1">
    <citation type="submission" date="2020-04" db="EMBL/GenBank/DDBJ databases">
        <authorList>
            <person name="Chiriac C."/>
            <person name="Salcher M."/>
            <person name="Ghai R."/>
            <person name="Kavagutti S V."/>
        </authorList>
    </citation>
    <scope>NUCLEOTIDE SEQUENCE</scope>
</reference>
<dbReference type="EMBL" id="LR796815">
    <property type="protein sequence ID" value="CAB4167242.1"/>
    <property type="molecule type" value="Genomic_DNA"/>
</dbReference>
<dbReference type="EMBL" id="LR796944">
    <property type="protein sequence ID" value="CAB4176671.1"/>
    <property type="molecule type" value="Genomic_DNA"/>
</dbReference>
<evidence type="ECO:0000313" key="4">
    <source>
        <dbReference type="EMBL" id="CAB4223009.1"/>
    </source>
</evidence>
<evidence type="ECO:0000313" key="3">
    <source>
        <dbReference type="EMBL" id="CAB4176671.1"/>
    </source>
</evidence>
<dbReference type="EMBL" id="LR796858">
    <property type="protein sequence ID" value="CAB4171114.1"/>
    <property type="molecule type" value="Genomic_DNA"/>
</dbReference>
<proteinExistence type="predicted"/>
<evidence type="ECO:0000313" key="2">
    <source>
        <dbReference type="EMBL" id="CAB4171114.1"/>
    </source>
</evidence>
<protein>
    <submittedName>
        <fullName evidence="1">Uncharacterized protein</fullName>
    </submittedName>
</protein>
<accession>A0A6J5P8A2</accession>
<evidence type="ECO:0000313" key="1">
    <source>
        <dbReference type="EMBL" id="CAB4167242.1"/>
    </source>
</evidence>
<gene>
    <name evidence="4" type="ORF">UFOVP1666_52</name>
    <name evidence="1" type="ORF">UFOVP867_7</name>
    <name evidence="2" type="ORF">UFOVP913_191</name>
    <name evidence="3" type="ORF">UFOVP993_47</name>
</gene>
<organism evidence="1">
    <name type="scientific">uncultured Caudovirales phage</name>
    <dbReference type="NCBI Taxonomy" id="2100421"/>
    <lineage>
        <taxon>Viruses</taxon>
        <taxon>Duplodnaviria</taxon>
        <taxon>Heunggongvirae</taxon>
        <taxon>Uroviricota</taxon>
        <taxon>Caudoviricetes</taxon>
        <taxon>Peduoviridae</taxon>
        <taxon>Maltschvirus</taxon>
        <taxon>Maltschvirus maltsch</taxon>
    </lineage>
</organism>